<keyword evidence="4" id="KW-0805">Transcription regulation</keyword>
<reference evidence="10" key="1">
    <citation type="submission" date="2023-01" db="EMBL/GenBank/DDBJ databases">
        <title>Genome assembly of the deep-sea coral Lophelia pertusa.</title>
        <authorList>
            <person name="Herrera S."/>
            <person name="Cordes E."/>
        </authorList>
    </citation>
    <scope>NUCLEOTIDE SEQUENCE</scope>
    <source>
        <strain evidence="10">USNM1676648</strain>
        <tissue evidence="10">Polyp</tissue>
    </source>
</reference>
<keyword evidence="7" id="KW-0539">Nucleus</keyword>
<evidence type="ECO:0000256" key="4">
    <source>
        <dbReference type="ARBA" id="ARBA00023015"/>
    </source>
</evidence>
<evidence type="ECO:0000256" key="1">
    <source>
        <dbReference type="ARBA" id="ARBA00004123"/>
    </source>
</evidence>
<evidence type="ECO:0000256" key="6">
    <source>
        <dbReference type="ARBA" id="ARBA00023163"/>
    </source>
</evidence>
<feature type="compositionally biased region" description="Basic and acidic residues" evidence="9">
    <location>
        <begin position="217"/>
        <end position="233"/>
    </location>
</feature>
<evidence type="ECO:0000256" key="2">
    <source>
        <dbReference type="ARBA" id="ARBA00007526"/>
    </source>
</evidence>
<dbReference type="InterPro" id="IPR038566">
    <property type="entry name" value="Mediator_Med6_sf"/>
</dbReference>
<name>A0A9X0CNH7_9CNID</name>
<dbReference type="PIRSF" id="PIRSF023869">
    <property type="entry name" value="Mediator_MED6_meta/pln"/>
    <property type="match status" value="1"/>
</dbReference>
<organism evidence="10 11">
    <name type="scientific">Desmophyllum pertusum</name>
    <dbReference type="NCBI Taxonomy" id="174260"/>
    <lineage>
        <taxon>Eukaryota</taxon>
        <taxon>Metazoa</taxon>
        <taxon>Cnidaria</taxon>
        <taxon>Anthozoa</taxon>
        <taxon>Hexacorallia</taxon>
        <taxon>Scleractinia</taxon>
        <taxon>Caryophylliina</taxon>
        <taxon>Caryophylliidae</taxon>
        <taxon>Desmophyllum</taxon>
    </lineage>
</organism>
<proteinExistence type="inferred from homology"/>
<dbReference type="GO" id="GO:0003712">
    <property type="term" value="F:transcription coregulator activity"/>
    <property type="evidence" value="ECO:0007669"/>
    <property type="project" value="InterPro"/>
</dbReference>
<comment type="caution">
    <text evidence="10">The sequence shown here is derived from an EMBL/GenBank/DDBJ whole genome shotgun (WGS) entry which is preliminary data.</text>
</comment>
<gene>
    <name evidence="10" type="primary">MED6</name>
    <name evidence="10" type="ORF">OS493_036066</name>
</gene>
<feature type="region of interest" description="Disordered" evidence="9">
    <location>
        <begin position="210"/>
        <end position="289"/>
    </location>
</feature>
<keyword evidence="6" id="KW-0804">Transcription</keyword>
<evidence type="ECO:0000256" key="8">
    <source>
        <dbReference type="ARBA" id="ARBA00031259"/>
    </source>
</evidence>
<dbReference type="Pfam" id="PF04934">
    <property type="entry name" value="Med6"/>
    <property type="match status" value="1"/>
</dbReference>
<accession>A0A9X0CNH7</accession>
<comment type="subcellular location">
    <subcellularLocation>
        <location evidence="1">Nucleus</location>
    </subcellularLocation>
</comment>
<dbReference type="GO" id="GO:0016592">
    <property type="term" value="C:mediator complex"/>
    <property type="evidence" value="ECO:0007669"/>
    <property type="project" value="InterPro"/>
</dbReference>
<keyword evidence="11" id="KW-1185">Reference proteome</keyword>
<dbReference type="InterPro" id="IPR016820">
    <property type="entry name" value="Mediator_Med6_met/pln"/>
</dbReference>
<comment type="similarity">
    <text evidence="2">Belongs to the Mediator complex subunit 6 family.</text>
</comment>
<feature type="compositionally biased region" description="Polar residues" evidence="9">
    <location>
        <begin position="246"/>
        <end position="267"/>
    </location>
</feature>
<dbReference type="Proteomes" id="UP001163046">
    <property type="component" value="Unassembled WGS sequence"/>
</dbReference>
<dbReference type="EMBL" id="MU826883">
    <property type="protein sequence ID" value="KAJ7369840.1"/>
    <property type="molecule type" value="Genomic_DNA"/>
</dbReference>
<sequence>MKENDKMAAEPSESQLGLSWHDSAWIPVLNLGNVLEYFSQRTNPFYDRTCNNEVVKMQRLDPSTLQTMTGIEYDVLHVQDPILYVIRKQHRISPTQVTPLADYYMLAGVVYQAPDLCSVINSRLHSALHHIQAAFDEASSYSRYHPSKGYWWEFKDKQQKLLTADKSNKSEKSLKDPNKEPSSLFQREGVHMLLGELSKKFPPQFLQGQTAAGHVKKNGDKTSSEDIESKEGLAADPSAAVEPVPNGTNVAGSLGTNVSRGTLNSHQSIKRTAGGDSVTKPPPGKKKKV</sequence>
<dbReference type="InterPro" id="IPR007018">
    <property type="entry name" value="Mediator_Med6"/>
</dbReference>
<dbReference type="Gene3D" id="3.10.450.580">
    <property type="entry name" value="Mediator complex, subunit Med6"/>
    <property type="match status" value="1"/>
</dbReference>
<dbReference type="OrthoDB" id="344220at2759"/>
<feature type="region of interest" description="Disordered" evidence="9">
    <location>
        <begin position="165"/>
        <end position="184"/>
    </location>
</feature>
<evidence type="ECO:0000313" key="11">
    <source>
        <dbReference type="Proteomes" id="UP001163046"/>
    </source>
</evidence>
<keyword evidence="5" id="KW-0010">Activator</keyword>
<protein>
    <recommendedName>
        <fullName evidence="3">Mediator of RNA polymerase II transcription subunit 6</fullName>
    </recommendedName>
    <alternativeName>
        <fullName evidence="8">Mediator complex subunit 6</fullName>
    </alternativeName>
</protein>
<dbReference type="PANTHER" id="PTHR13104">
    <property type="entry name" value="MED-6-RELATED"/>
    <property type="match status" value="1"/>
</dbReference>
<feature type="compositionally biased region" description="Basic and acidic residues" evidence="9">
    <location>
        <begin position="166"/>
        <end position="179"/>
    </location>
</feature>
<evidence type="ECO:0000256" key="9">
    <source>
        <dbReference type="SAM" id="MobiDB-lite"/>
    </source>
</evidence>
<evidence type="ECO:0000256" key="5">
    <source>
        <dbReference type="ARBA" id="ARBA00023159"/>
    </source>
</evidence>
<dbReference type="AlphaFoldDB" id="A0A9X0CNH7"/>
<evidence type="ECO:0000256" key="7">
    <source>
        <dbReference type="ARBA" id="ARBA00023242"/>
    </source>
</evidence>
<evidence type="ECO:0000313" key="10">
    <source>
        <dbReference type="EMBL" id="KAJ7369840.1"/>
    </source>
</evidence>
<evidence type="ECO:0000256" key="3">
    <source>
        <dbReference type="ARBA" id="ARBA00020634"/>
    </source>
</evidence>
<dbReference type="GO" id="GO:0006357">
    <property type="term" value="P:regulation of transcription by RNA polymerase II"/>
    <property type="evidence" value="ECO:0007669"/>
    <property type="project" value="InterPro"/>
</dbReference>